<dbReference type="Proteomes" id="UP000005697">
    <property type="component" value="Unassembled WGS sequence"/>
</dbReference>
<keyword evidence="2" id="KW-1185">Reference proteome</keyword>
<dbReference type="EMBL" id="AEWX01000026">
    <property type="protein sequence ID" value="EGC19611.1"/>
    <property type="molecule type" value="Genomic_DNA"/>
</dbReference>
<evidence type="ECO:0000313" key="1">
    <source>
        <dbReference type="EMBL" id="EGC19611.1"/>
    </source>
</evidence>
<organism evidence="1 2">
    <name type="scientific">Prevotella multiformis DSM 16608</name>
    <dbReference type="NCBI Taxonomy" id="888743"/>
    <lineage>
        <taxon>Bacteria</taxon>
        <taxon>Pseudomonadati</taxon>
        <taxon>Bacteroidota</taxon>
        <taxon>Bacteroidia</taxon>
        <taxon>Bacteroidales</taxon>
        <taxon>Prevotellaceae</taxon>
        <taxon>Prevotella</taxon>
    </lineage>
</organism>
<accession>F0F8F2</accession>
<comment type="caution">
    <text evidence="1">The sequence shown here is derived from an EMBL/GenBank/DDBJ whole genome shotgun (WGS) entry which is preliminary data.</text>
</comment>
<protein>
    <submittedName>
        <fullName evidence="1">Uncharacterized protein</fullName>
    </submittedName>
</protein>
<dbReference type="AlphaFoldDB" id="F0F8F2"/>
<gene>
    <name evidence="1" type="ORF">HMPREF9141_1869</name>
</gene>
<reference evidence="1 2" key="1">
    <citation type="submission" date="2011-01" db="EMBL/GenBank/DDBJ databases">
        <authorList>
            <person name="Muzny D."/>
            <person name="Qin X."/>
            <person name="Deng J."/>
            <person name="Jiang H."/>
            <person name="Liu Y."/>
            <person name="Qu J."/>
            <person name="Song X.-Z."/>
            <person name="Zhang L."/>
            <person name="Thornton R."/>
            <person name="Coyle M."/>
            <person name="Francisco L."/>
            <person name="Jackson L."/>
            <person name="Javaid M."/>
            <person name="Korchina V."/>
            <person name="Kovar C."/>
            <person name="Mata R."/>
            <person name="Mathew T."/>
            <person name="Ngo R."/>
            <person name="Nguyen L."/>
            <person name="Nguyen N."/>
            <person name="Okwuonu G."/>
            <person name="Ongeri F."/>
            <person name="Pham C."/>
            <person name="Simmons D."/>
            <person name="Wilczek-Boney K."/>
            <person name="Hale W."/>
            <person name="Jakkamsetti A."/>
            <person name="Pham P."/>
            <person name="Ruth R."/>
            <person name="San Lucas F."/>
            <person name="Warren J."/>
            <person name="Zhang J."/>
            <person name="Zhao Z."/>
            <person name="Zhou C."/>
            <person name="Zhu D."/>
            <person name="Lee S."/>
            <person name="Bess C."/>
            <person name="Blankenburg K."/>
            <person name="Forbes L."/>
            <person name="Fu Q."/>
            <person name="Gubbala S."/>
            <person name="Hirani K."/>
            <person name="Jayaseelan J.C."/>
            <person name="Lara F."/>
            <person name="Munidasa M."/>
            <person name="Palculict T."/>
            <person name="Patil S."/>
            <person name="Pu L.-L."/>
            <person name="Saada N."/>
            <person name="Tang L."/>
            <person name="Weissenberger G."/>
            <person name="Zhu Y."/>
            <person name="Hemphill L."/>
            <person name="Shang Y."/>
            <person name="Youmans B."/>
            <person name="Ayvaz T."/>
            <person name="Ross M."/>
            <person name="Santibanez J."/>
            <person name="Aqrawi P."/>
            <person name="Gross S."/>
            <person name="Joshi V."/>
            <person name="Fowler G."/>
            <person name="Nazareth L."/>
            <person name="Reid J."/>
            <person name="Worley K."/>
            <person name="Petrosino J."/>
            <person name="Highlander S."/>
            <person name="Gibbs R."/>
        </authorList>
    </citation>
    <scope>NUCLEOTIDE SEQUENCE [LARGE SCALE GENOMIC DNA]</scope>
    <source>
        <strain evidence="1 2">DSM 16608</strain>
    </source>
</reference>
<sequence length="61" mass="7184">MTGVTATLKTDNIFSINRHTWSRTANYQKSVYIKRYNLFKVASNDFLESELKDLIKVLERD</sequence>
<proteinExistence type="predicted"/>
<dbReference type="STRING" id="888743.HMPREF9141_1869"/>
<evidence type="ECO:0000313" key="2">
    <source>
        <dbReference type="Proteomes" id="UP000005697"/>
    </source>
</evidence>
<dbReference type="HOGENOM" id="CLU_2918857_0_0_10"/>
<name>F0F8F2_9BACT</name>